<dbReference type="Proteomes" id="UP000199054">
    <property type="component" value="Unassembled WGS sequence"/>
</dbReference>
<evidence type="ECO:0000256" key="3">
    <source>
        <dbReference type="ARBA" id="ARBA00022679"/>
    </source>
</evidence>
<keyword evidence="4" id="KW-0949">S-adenosyl-L-methionine</keyword>
<dbReference type="SUPFAM" id="SSF53335">
    <property type="entry name" value="S-adenosyl-L-methionine-dependent methyltransferases"/>
    <property type="match status" value="1"/>
</dbReference>
<evidence type="ECO:0000256" key="6">
    <source>
        <dbReference type="PIRSR" id="PIRSR003085-1"/>
    </source>
</evidence>
<dbReference type="PIRSF" id="PIRSF003085">
    <property type="entry name" value="CMAS"/>
    <property type="match status" value="1"/>
</dbReference>
<dbReference type="InterPro" id="IPR057206">
    <property type="entry name" value="DUF7884"/>
</dbReference>
<dbReference type="OrthoDB" id="9782855at2"/>
<sequence length="429" mass="48689">MNTILRSFLDRFIGRGDLTVIDSRGTAHRLGDGSGASVVLRFNSAQAERAVALNPALKLGESFMEGELDILQGSIYDLIMLAYENAGPELMPAFWMKAFEKMRIAKRRLQQMNTRLRARGNVKRHYDLSAQLYRMFLDPDMQYSCAYFADADMPLAQAQLLKKRHIAAKLLLRDGMDVVDIGCGWGGMGLYLSQVAGARVTGVTLSDEQLAVARDRVAREGMEDRVDFRLQDYRDISETFDRIVSVGMFEHVGINHYDRFFRKSASMLRRDGVMLLHSIGRVEPPGATNPFLQRYIFPGGYIPALSEVMRSVEKSGLIATDIEILRIHYAETLRHWRLAFMAHRDKALALYDEAFCRMWEFYLAGCEASFREGSVVVFQIQLAHRLDAVPITRDYIPAEEQRLERLEGQRGIPGPAWPTEGRFPHIASP</sequence>
<keyword evidence="2" id="KW-0489">Methyltransferase</keyword>
<dbReference type="EMBL" id="FODE01000024">
    <property type="protein sequence ID" value="SEN95803.1"/>
    <property type="molecule type" value="Genomic_DNA"/>
</dbReference>
<protein>
    <submittedName>
        <fullName evidence="8">Cyclopropane-fatty-acyl-phospholipid synthase</fullName>
    </submittedName>
</protein>
<keyword evidence="5" id="KW-0443">Lipid metabolism</keyword>
<dbReference type="InterPro" id="IPR029063">
    <property type="entry name" value="SAM-dependent_MTases_sf"/>
</dbReference>
<dbReference type="GO" id="GO:0008168">
    <property type="term" value="F:methyltransferase activity"/>
    <property type="evidence" value="ECO:0007669"/>
    <property type="project" value="UniProtKB-KW"/>
</dbReference>
<dbReference type="GO" id="GO:0008610">
    <property type="term" value="P:lipid biosynthetic process"/>
    <property type="evidence" value="ECO:0007669"/>
    <property type="project" value="InterPro"/>
</dbReference>
<evidence type="ECO:0000256" key="2">
    <source>
        <dbReference type="ARBA" id="ARBA00022603"/>
    </source>
</evidence>
<dbReference type="PANTHER" id="PTHR43667:SF1">
    <property type="entry name" value="CYCLOPROPANE-FATTY-ACYL-PHOSPHOLIPID SYNTHASE"/>
    <property type="match status" value="1"/>
</dbReference>
<accession>A0A1H8KSC9</accession>
<dbReference type="Pfam" id="PF25371">
    <property type="entry name" value="DUF7884"/>
    <property type="match status" value="1"/>
</dbReference>
<evidence type="ECO:0000256" key="4">
    <source>
        <dbReference type="ARBA" id="ARBA00022691"/>
    </source>
</evidence>
<dbReference type="InterPro" id="IPR003333">
    <property type="entry name" value="CMAS"/>
</dbReference>
<dbReference type="Pfam" id="PF02353">
    <property type="entry name" value="CMAS"/>
    <property type="match status" value="1"/>
</dbReference>
<dbReference type="PANTHER" id="PTHR43667">
    <property type="entry name" value="CYCLOPROPANE-FATTY-ACYL-PHOSPHOLIPID SYNTHASE"/>
    <property type="match status" value="1"/>
</dbReference>
<dbReference type="GO" id="GO:0032259">
    <property type="term" value="P:methylation"/>
    <property type="evidence" value="ECO:0007669"/>
    <property type="project" value="UniProtKB-KW"/>
</dbReference>
<name>A0A1H8KSC9_9RHOB</name>
<dbReference type="InterPro" id="IPR050723">
    <property type="entry name" value="CFA/CMAS"/>
</dbReference>
<keyword evidence="9" id="KW-1185">Reference proteome</keyword>
<feature type="domain" description="DUF7884" evidence="7">
    <location>
        <begin position="25"/>
        <end position="87"/>
    </location>
</feature>
<dbReference type="Gene3D" id="3.40.50.150">
    <property type="entry name" value="Vaccinia Virus protein VP39"/>
    <property type="match status" value="1"/>
</dbReference>
<evidence type="ECO:0000259" key="7">
    <source>
        <dbReference type="Pfam" id="PF25371"/>
    </source>
</evidence>
<evidence type="ECO:0000256" key="5">
    <source>
        <dbReference type="ARBA" id="ARBA00023098"/>
    </source>
</evidence>
<evidence type="ECO:0000313" key="8">
    <source>
        <dbReference type="EMBL" id="SEN95803.1"/>
    </source>
</evidence>
<comment type="similarity">
    <text evidence="1">Belongs to the CFA/CMAS family.</text>
</comment>
<dbReference type="RefSeq" id="WP_090614320.1">
    <property type="nucleotide sequence ID" value="NZ_CP067126.1"/>
</dbReference>
<reference evidence="8 9" key="1">
    <citation type="submission" date="2016-10" db="EMBL/GenBank/DDBJ databases">
        <authorList>
            <person name="de Groot N.N."/>
        </authorList>
    </citation>
    <scope>NUCLEOTIDE SEQUENCE [LARGE SCALE GENOMIC DNA]</scope>
    <source>
        <strain evidence="8 9">DSM 8512</strain>
    </source>
</reference>
<dbReference type="AlphaFoldDB" id="A0A1H8KSC9"/>
<dbReference type="CDD" id="cd02440">
    <property type="entry name" value="AdoMet_MTases"/>
    <property type="match status" value="1"/>
</dbReference>
<evidence type="ECO:0000256" key="1">
    <source>
        <dbReference type="ARBA" id="ARBA00010815"/>
    </source>
</evidence>
<organism evidence="8 9">
    <name type="scientific">Paracoccus alcaliphilus</name>
    <dbReference type="NCBI Taxonomy" id="34002"/>
    <lineage>
        <taxon>Bacteria</taxon>
        <taxon>Pseudomonadati</taxon>
        <taxon>Pseudomonadota</taxon>
        <taxon>Alphaproteobacteria</taxon>
        <taxon>Rhodobacterales</taxon>
        <taxon>Paracoccaceae</taxon>
        <taxon>Paracoccus</taxon>
    </lineage>
</organism>
<feature type="active site" evidence="6">
    <location>
        <position position="366"/>
    </location>
</feature>
<keyword evidence="3" id="KW-0808">Transferase</keyword>
<evidence type="ECO:0000313" key="9">
    <source>
        <dbReference type="Proteomes" id="UP000199054"/>
    </source>
</evidence>
<gene>
    <name evidence="8" type="ORF">SAMN04489859_102433</name>
</gene>
<dbReference type="STRING" id="34002.SAMN04489859_102433"/>
<proteinExistence type="inferred from homology"/>